<evidence type="ECO:0000256" key="4">
    <source>
        <dbReference type="ARBA" id="ARBA00022500"/>
    </source>
</evidence>
<dbReference type="SMART" id="SM00304">
    <property type="entry name" value="HAMP"/>
    <property type="match status" value="1"/>
</dbReference>
<gene>
    <name evidence="14" type="ORF">ACFPRA_07460</name>
</gene>
<keyword evidence="8 10" id="KW-0807">Transducer</keyword>
<dbReference type="Pfam" id="PF00672">
    <property type="entry name" value="HAMP"/>
    <property type="match status" value="1"/>
</dbReference>
<feature type="domain" description="HAMP" evidence="13">
    <location>
        <begin position="307"/>
        <end position="359"/>
    </location>
</feature>
<evidence type="ECO:0000256" key="1">
    <source>
        <dbReference type="ARBA" id="ARBA00004651"/>
    </source>
</evidence>
<dbReference type="Gene3D" id="1.10.287.950">
    <property type="entry name" value="Methyl-accepting chemotaxis protein"/>
    <property type="match status" value="1"/>
</dbReference>
<feature type="domain" description="Methyl-accepting transducer" evidence="12">
    <location>
        <begin position="378"/>
        <end position="628"/>
    </location>
</feature>
<dbReference type="PROSITE" id="PS50885">
    <property type="entry name" value="HAMP"/>
    <property type="match status" value="1"/>
</dbReference>
<dbReference type="SUPFAM" id="SSF103190">
    <property type="entry name" value="Sensory domain-like"/>
    <property type="match status" value="1"/>
</dbReference>
<evidence type="ECO:0000256" key="5">
    <source>
        <dbReference type="ARBA" id="ARBA00022692"/>
    </source>
</evidence>
<accession>A0ABW0TK01</accession>
<dbReference type="EMBL" id="JBHSNO010000005">
    <property type="protein sequence ID" value="MFC5588718.1"/>
    <property type="molecule type" value="Genomic_DNA"/>
</dbReference>
<keyword evidence="5 11" id="KW-0812">Transmembrane</keyword>
<dbReference type="Proteomes" id="UP001596109">
    <property type="component" value="Unassembled WGS sequence"/>
</dbReference>
<dbReference type="InterPro" id="IPR004089">
    <property type="entry name" value="MCPsignal_dom"/>
</dbReference>
<keyword evidence="4" id="KW-0145">Chemotaxis</keyword>
<dbReference type="PANTHER" id="PTHR32089:SF114">
    <property type="entry name" value="METHYL-ACCEPTING CHEMOTAXIS PROTEIN MCPB"/>
    <property type="match status" value="1"/>
</dbReference>
<keyword evidence="7 11" id="KW-0472">Membrane</keyword>
<comment type="subcellular location">
    <subcellularLocation>
        <location evidence="1">Cell membrane</location>
        <topology evidence="1">Multi-pass membrane protein</topology>
    </subcellularLocation>
</comment>
<evidence type="ECO:0000259" key="13">
    <source>
        <dbReference type="PROSITE" id="PS50885"/>
    </source>
</evidence>
<keyword evidence="3" id="KW-0488">Methylation</keyword>
<comment type="similarity">
    <text evidence="9">Belongs to the methyl-accepting chemotaxis (MCP) protein family.</text>
</comment>
<evidence type="ECO:0000256" key="2">
    <source>
        <dbReference type="ARBA" id="ARBA00022475"/>
    </source>
</evidence>
<keyword evidence="6 11" id="KW-1133">Transmembrane helix</keyword>
<name>A0ABW0TK01_9BACL</name>
<dbReference type="SUPFAM" id="SSF58104">
    <property type="entry name" value="Methyl-accepting chemotaxis protein (MCP) signaling domain"/>
    <property type="match status" value="1"/>
</dbReference>
<keyword evidence="15" id="KW-1185">Reference proteome</keyword>
<evidence type="ECO:0000256" key="8">
    <source>
        <dbReference type="ARBA" id="ARBA00023224"/>
    </source>
</evidence>
<evidence type="ECO:0000256" key="7">
    <source>
        <dbReference type="ARBA" id="ARBA00023136"/>
    </source>
</evidence>
<sequence>MFASIRTRIIVTVIILFLIGIAAMTAISSIHVKTKTEEGLIDQSVVFIDELGFTITNFLGQYEKGIYQLINSRSLTEFIAGRNVDETAAQTTLDSDLTAFLEVYEDVSSVYFALPDKHLTILPSVDLGADFDATSRDWYKQAIENPEAIQWTSPYIDGATGEFVITATQAVQLDGQLVGVVGLDIQLEALTNQIAGNQLSHDGYPIILDAEGTAIVHPTLRGENLMDLAFIDQMYTPGNSKGFIQYQYEGLDKVIVFATLPGVDWKVGAVYDQKKIDQLAVDLRQAMIVIALATLILFSVVLFFMINRMIKPLGQLQSLMDSVSNGDLTVRSNIQTKDEIGELGDHFNTMIENMGTILSVVNNSAANVRTSSESLSAVAEETNASSTEVAHAVNEIAHGASRSAEDAELVTERAELLGQQINEITTKASDMSDIAIKAGEMNANGQQQMQTLTHSFNDWKISLQSMSEAFDTLGNKVTAIGGVMETITEISAQTNLLALNASIEAARAGEHGKGFAVVAEEVRKLAGQSAQATEEVKMTVQELQAESRLVMEQMNGTRENFHHQGVVVHDTEMIFSEISSLMTDMQNSIATVYDGIQKVAAHKEEVAETIQTMAATSQQTAAACEEVSASTDEQLRAIQSVTDAAETLTELSEELNEVVNRFTM</sequence>
<evidence type="ECO:0000256" key="11">
    <source>
        <dbReference type="SAM" id="Phobius"/>
    </source>
</evidence>
<dbReference type="Gene3D" id="6.10.340.10">
    <property type="match status" value="1"/>
</dbReference>
<evidence type="ECO:0000259" key="12">
    <source>
        <dbReference type="PROSITE" id="PS50111"/>
    </source>
</evidence>
<dbReference type="PROSITE" id="PS50111">
    <property type="entry name" value="CHEMOTAXIS_TRANSDUC_2"/>
    <property type="match status" value="1"/>
</dbReference>
<dbReference type="Pfam" id="PF00015">
    <property type="entry name" value="MCPsignal"/>
    <property type="match status" value="1"/>
</dbReference>
<evidence type="ECO:0000313" key="14">
    <source>
        <dbReference type="EMBL" id="MFC5588718.1"/>
    </source>
</evidence>
<dbReference type="SMART" id="SM00283">
    <property type="entry name" value="MA"/>
    <property type="match status" value="1"/>
</dbReference>
<dbReference type="Pfam" id="PF02743">
    <property type="entry name" value="dCache_1"/>
    <property type="match status" value="1"/>
</dbReference>
<evidence type="ECO:0000256" key="3">
    <source>
        <dbReference type="ARBA" id="ARBA00022481"/>
    </source>
</evidence>
<feature type="transmembrane region" description="Helical" evidence="11">
    <location>
        <begin position="286"/>
        <end position="306"/>
    </location>
</feature>
<dbReference type="RefSeq" id="WP_381432248.1">
    <property type="nucleotide sequence ID" value="NZ_JBHSNO010000005.1"/>
</dbReference>
<organism evidence="14 15">
    <name type="scientific">Sporosarcina soli</name>
    <dbReference type="NCBI Taxonomy" id="334736"/>
    <lineage>
        <taxon>Bacteria</taxon>
        <taxon>Bacillati</taxon>
        <taxon>Bacillota</taxon>
        <taxon>Bacilli</taxon>
        <taxon>Bacillales</taxon>
        <taxon>Caryophanaceae</taxon>
        <taxon>Sporosarcina</taxon>
    </lineage>
</organism>
<evidence type="ECO:0000256" key="9">
    <source>
        <dbReference type="ARBA" id="ARBA00029447"/>
    </source>
</evidence>
<dbReference type="CDD" id="cd12913">
    <property type="entry name" value="PDC1_MCP_like"/>
    <property type="match status" value="1"/>
</dbReference>
<dbReference type="CDD" id="cd12912">
    <property type="entry name" value="PDC2_MCP_like"/>
    <property type="match status" value="1"/>
</dbReference>
<dbReference type="CDD" id="cd06225">
    <property type="entry name" value="HAMP"/>
    <property type="match status" value="1"/>
</dbReference>
<keyword evidence="2" id="KW-1003">Cell membrane</keyword>
<comment type="caution">
    <text evidence="14">The sequence shown here is derived from an EMBL/GenBank/DDBJ whole genome shotgun (WGS) entry which is preliminary data.</text>
</comment>
<proteinExistence type="inferred from homology"/>
<dbReference type="InterPro" id="IPR003660">
    <property type="entry name" value="HAMP_dom"/>
</dbReference>
<dbReference type="InterPro" id="IPR033479">
    <property type="entry name" value="dCache_1"/>
</dbReference>
<dbReference type="InterPro" id="IPR029151">
    <property type="entry name" value="Sensor-like_sf"/>
</dbReference>
<protein>
    <submittedName>
        <fullName evidence="14">Methyl-accepting chemotaxis protein</fullName>
    </submittedName>
</protein>
<evidence type="ECO:0000256" key="6">
    <source>
        <dbReference type="ARBA" id="ARBA00022989"/>
    </source>
</evidence>
<dbReference type="PANTHER" id="PTHR32089">
    <property type="entry name" value="METHYL-ACCEPTING CHEMOTAXIS PROTEIN MCPB"/>
    <property type="match status" value="1"/>
</dbReference>
<evidence type="ECO:0000256" key="10">
    <source>
        <dbReference type="PROSITE-ProRule" id="PRU00284"/>
    </source>
</evidence>
<reference evidence="15" key="1">
    <citation type="journal article" date="2019" name="Int. J. Syst. Evol. Microbiol.">
        <title>The Global Catalogue of Microorganisms (GCM) 10K type strain sequencing project: providing services to taxonomists for standard genome sequencing and annotation.</title>
        <authorList>
            <consortium name="The Broad Institute Genomics Platform"/>
            <consortium name="The Broad Institute Genome Sequencing Center for Infectious Disease"/>
            <person name="Wu L."/>
            <person name="Ma J."/>
        </authorList>
    </citation>
    <scope>NUCLEOTIDE SEQUENCE [LARGE SCALE GENOMIC DNA]</scope>
    <source>
        <strain evidence="15">CGMCC 4.1434</strain>
    </source>
</reference>
<evidence type="ECO:0000313" key="15">
    <source>
        <dbReference type="Proteomes" id="UP001596109"/>
    </source>
</evidence>
<dbReference type="Gene3D" id="3.30.450.20">
    <property type="entry name" value="PAS domain"/>
    <property type="match status" value="2"/>
</dbReference>